<dbReference type="InterPro" id="IPR051681">
    <property type="entry name" value="Ser/Thr_Kinases-Pseudokinases"/>
</dbReference>
<feature type="domain" description="Protein kinase" evidence="1">
    <location>
        <begin position="22"/>
        <end position="233"/>
    </location>
</feature>
<evidence type="ECO:0000259" key="1">
    <source>
        <dbReference type="PROSITE" id="PS50011"/>
    </source>
</evidence>
<dbReference type="PANTHER" id="PTHR44329">
    <property type="entry name" value="SERINE/THREONINE-PROTEIN KINASE TNNI3K-RELATED"/>
    <property type="match status" value="1"/>
</dbReference>
<sequence length="233" mass="25637">MSRLAPEDNMPADLTSQISEKLKLASLCVSGSFGVVHRCTIETSEGTTEVAVKVFKVDLGRAIEKNEKAMRRELLVWFRLKHRTIVPLLGTALIESPFPALVSKWMPSGTLYVYLEEATILTASAKVGLTKGVADGLQYLHSENVVHGDLHPANVLIDCSGNPRLIDFGLATVVGDAELQLSMTTVSRSLDPRWRAPEVIGIDSDLDPERPTFMSDIYSFGGIMFFVRSHYLS</sequence>
<dbReference type="PROSITE" id="PS50011">
    <property type="entry name" value="PROTEIN_KINASE_DOM"/>
    <property type="match status" value="1"/>
</dbReference>
<organism evidence="2 3">
    <name type="scientific">Suillus plorans</name>
    <dbReference type="NCBI Taxonomy" id="116603"/>
    <lineage>
        <taxon>Eukaryota</taxon>
        <taxon>Fungi</taxon>
        <taxon>Dikarya</taxon>
        <taxon>Basidiomycota</taxon>
        <taxon>Agaricomycotina</taxon>
        <taxon>Agaricomycetes</taxon>
        <taxon>Agaricomycetidae</taxon>
        <taxon>Boletales</taxon>
        <taxon>Suillineae</taxon>
        <taxon>Suillaceae</taxon>
        <taxon>Suillus</taxon>
    </lineage>
</organism>
<dbReference type="GO" id="GO:0005524">
    <property type="term" value="F:ATP binding"/>
    <property type="evidence" value="ECO:0007669"/>
    <property type="project" value="InterPro"/>
</dbReference>
<dbReference type="EMBL" id="JABBWE010000092">
    <property type="protein sequence ID" value="KAG1786483.1"/>
    <property type="molecule type" value="Genomic_DNA"/>
</dbReference>
<dbReference type="AlphaFoldDB" id="A0A9P7ACJ0"/>
<name>A0A9P7ACJ0_9AGAM</name>
<accession>A0A9P7ACJ0</accession>
<keyword evidence="2" id="KW-0418">Kinase</keyword>
<dbReference type="InterPro" id="IPR011009">
    <property type="entry name" value="Kinase-like_dom_sf"/>
</dbReference>
<gene>
    <name evidence="2" type="ORF">HD556DRAFT_1053900</name>
</gene>
<reference evidence="2" key="1">
    <citation type="journal article" date="2020" name="New Phytol.">
        <title>Comparative genomics reveals dynamic genome evolution in host specialist ectomycorrhizal fungi.</title>
        <authorList>
            <person name="Lofgren L.A."/>
            <person name="Nguyen N.H."/>
            <person name="Vilgalys R."/>
            <person name="Ruytinx J."/>
            <person name="Liao H.L."/>
            <person name="Branco S."/>
            <person name="Kuo A."/>
            <person name="LaButti K."/>
            <person name="Lipzen A."/>
            <person name="Andreopoulos W."/>
            <person name="Pangilinan J."/>
            <person name="Riley R."/>
            <person name="Hundley H."/>
            <person name="Na H."/>
            <person name="Barry K."/>
            <person name="Grigoriev I.V."/>
            <person name="Stajich J.E."/>
            <person name="Kennedy P.G."/>
        </authorList>
    </citation>
    <scope>NUCLEOTIDE SEQUENCE</scope>
    <source>
        <strain evidence="2">S12</strain>
    </source>
</reference>
<dbReference type="InterPro" id="IPR000719">
    <property type="entry name" value="Prot_kinase_dom"/>
</dbReference>
<proteinExistence type="predicted"/>
<dbReference type="RefSeq" id="XP_041153924.1">
    <property type="nucleotide sequence ID" value="XM_041296023.1"/>
</dbReference>
<dbReference type="SUPFAM" id="SSF56112">
    <property type="entry name" value="Protein kinase-like (PK-like)"/>
    <property type="match status" value="1"/>
</dbReference>
<dbReference type="Gene3D" id="1.10.510.10">
    <property type="entry name" value="Transferase(Phosphotransferase) domain 1"/>
    <property type="match status" value="1"/>
</dbReference>
<keyword evidence="3" id="KW-1185">Reference proteome</keyword>
<protein>
    <submittedName>
        <fullName evidence="2">Kinase-like domain-containing protein</fullName>
    </submittedName>
</protein>
<dbReference type="Proteomes" id="UP000719766">
    <property type="component" value="Unassembled WGS sequence"/>
</dbReference>
<evidence type="ECO:0000313" key="3">
    <source>
        <dbReference type="Proteomes" id="UP000719766"/>
    </source>
</evidence>
<dbReference type="OrthoDB" id="2672723at2759"/>
<dbReference type="InterPro" id="IPR001245">
    <property type="entry name" value="Ser-Thr/Tyr_kinase_cat_dom"/>
</dbReference>
<evidence type="ECO:0000313" key="2">
    <source>
        <dbReference type="EMBL" id="KAG1786483.1"/>
    </source>
</evidence>
<dbReference type="GO" id="GO:0004674">
    <property type="term" value="F:protein serine/threonine kinase activity"/>
    <property type="evidence" value="ECO:0007669"/>
    <property type="project" value="TreeGrafter"/>
</dbReference>
<dbReference type="Pfam" id="PF07714">
    <property type="entry name" value="PK_Tyr_Ser-Thr"/>
    <property type="match status" value="1"/>
</dbReference>
<keyword evidence="2" id="KW-0808">Transferase</keyword>
<comment type="caution">
    <text evidence="2">The sequence shown here is derived from an EMBL/GenBank/DDBJ whole genome shotgun (WGS) entry which is preliminary data.</text>
</comment>
<dbReference type="GeneID" id="64589787"/>